<evidence type="ECO:0000313" key="2">
    <source>
        <dbReference type="EMBL" id="PNW88211.1"/>
    </source>
</evidence>
<feature type="region of interest" description="Disordered" evidence="1">
    <location>
        <begin position="1"/>
        <end position="25"/>
    </location>
</feature>
<dbReference type="Proteomes" id="UP000006906">
    <property type="component" value="Chromosome 1"/>
</dbReference>
<gene>
    <name evidence="2" type="ORF">CHLRE_01g019400v5</name>
</gene>
<organism evidence="2 3">
    <name type="scientific">Chlamydomonas reinhardtii</name>
    <name type="common">Chlamydomonas smithii</name>
    <dbReference type="NCBI Taxonomy" id="3055"/>
    <lineage>
        <taxon>Eukaryota</taxon>
        <taxon>Viridiplantae</taxon>
        <taxon>Chlorophyta</taxon>
        <taxon>core chlorophytes</taxon>
        <taxon>Chlorophyceae</taxon>
        <taxon>CS clade</taxon>
        <taxon>Chlamydomonadales</taxon>
        <taxon>Chlamydomonadaceae</taxon>
        <taxon>Chlamydomonas</taxon>
    </lineage>
</organism>
<keyword evidence="3" id="KW-1185">Reference proteome</keyword>
<dbReference type="EMBL" id="CM008962">
    <property type="protein sequence ID" value="PNW88211.1"/>
    <property type="molecule type" value="Genomic_DNA"/>
</dbReference>
<dbReference type="Gramene" id="PNW88211">
    <property type="protein sequence ID" value="PNW88211"/>
    <property type="gene ID" value="CHLRE_01g019400v5"/>
</dbReference>
<evidence type="ECO:0000313" key="3">
    <source>
        <dbReference type="Proteomes" id="UP000006906"/>
    </source>
</evidence>
<accession>A0A2K3E5Y8</accession>
<evidence type="ECO:0000256" key="1">
    <source>
        <dbReference type="SAM" id="MobiDB-lite"/>
    </source>
</evidence>
<reference evidence="2 3" key="1">
    <citation type="journal article" date="2007" name="Science">
        <title>The Chlamydomonas genome reveals the evolution of key animal and plant functions.</title>
        <authorList>
            <person name="Merchant S.S."/>
            <person name="Prochnik S.E."/>
            <person name="Vallon O."/>
            <person name="Harris E.H."/>
            <person name="Karpowicz S.J."/>
            <person name="Witman G.B."/>
            <person name="Terry A."/>
            <person name="Salamov A."/>
            <person name="Fritz-Laylin L.K."/>
            <person name="Marechal-Drouard L."/>
            <person name="Marshall W.F."/>
            <person name="Qu L.H."/>
            <person name="Nelson D.R."/>
            <person name="Sanderfoot A.A."/>
            <person name="Spalding M.H."/>
            <person name="Kapitonov V.V."/>
            <person name="Ren Q."/>
            <person name="Ferris P."/>
            <person name="Lindquist E."/>
            <person name="Shapiro H."/>
            <person name="Lucas S.M."/>
            <person name="Grimwood J."/>
            <person name="Schmutz J."/>
            <person name="Cardol P."/>
            <person name="Cerutti H."/>
            <person name="Chanfreau G."/>
            <person name="Chen C.L."/>
            <person name="Cognat V."/>
            <person name="Croft M.T."/>
            <person name="Dent R."/>
            <person name="Dutcher S."/>
            <person name="Fernandez E."/>
            <person name="Fukuzawa H."/>
            <person name="Gonzalez-Ballester D."/>
            <person name="Gonzalez-Halphen D."/>
            <person name="Hallmann A."/>
            <person name="Hanikenne M."/>
            <person name="Hippler M."/>
            <person name="Inwood W."/>
            <person name="Jabbari K."/>
            <person name="Kalanon M."/>
            <person name="Kuras R."/>
            <person name="Lefebvre P.A."/>
            <person name="Lemaire S.D."/>
            <person name="Lobanov A.V."/>
            <person name="Lohr M."/>
            <person name="Manuell A."/>
            <person name="Meier I."/>
            <person name="Mets L."/>
            <person name="Mittag M."/>
            <person name="Mittelmeier T."/>
            <person name="Moroney J.V."/>
            <person name="Moseley J."/>
            <person name="Napoli C."/>
            <person name="Nedelcu A.M."/>
            <person name="Niyogi K."/>
            <person name="Novoselov S.V."/>
            <person name="Paulsen I.T."/>
            <person name="Pazour G."/>
            <person name="Purton S."/>
            <person name="Ral J.P."/>
            <person name="Riano-Pachon D.M."/>
            <person name="Riekhof W."/>
            <person name="Rymarquis L."/>
            <person name="Schroda M."/>
            <person name="Stern D."/>
            <person name="Umen J."/>
            <person name="Willows R."/>
            <person name="Wilson N."/>
            <person name="Zimmer S.L."/>
            <person name="Allmer J."/>
            <person name="Balk J."/>
            <person name="Bisova K."/>
            <person name="Chen C.J."/>
            <person name="Elias M."/>
            <person name="Gendler K."/>
            <person name="Hauser C."/>
            <person name="Lamb M.R."/>
            <person name="Ledford H."/>
            <person name="Long J.C."/>
            <person name="Minagawa J."/>
            <person name="Page M.D."/>
            <person name="Pan J."/>
            <person name="Pootakham W."/>
            <person name="Roje S."/>
            <person name="Rose A."/>
            <person name="Stahlberg E."/>
            <person name="Terauchi A.M."/>
            <person name="Yang P."/>
            <person name="Ball S."/>
            <person name="Bowler C."/>
            <person name="Dieckmann C.L."/>
            <person name="Gladyshev V.N."/>
            <person name="Green P."/>
            <person name="Jorgensen R."/>
            <person name="Mayfield S."/>
            <person name="Mueller-Roeber B."/>
            <person name="Rajamani S."/>
            <person name="Sayre R.T."/>
            <person name="Brokstein P."/>
            <person name="Dubchak I."/>
            <person name="Goodstein D."/>
            <person name="Hornick L."/>
            <person name="Huang Y.W."/>
            <person name="Jhaveri J."/>
            <person name="Luo Y."/>
            <person name="Martinez D."/>
            <person name="Ngau W.C."/>
            <person name="Otillar B."/>
            <person name="Poliakov A."/>
            <person name="Porter A."/>
            <person name="Szajkowski L."/>
            <person name="Werner G."/>
            <person name="Zhou K."/>
            <person name="Grigoriev I.V."/>
            <person name="Rokhsar D.S."/>
            <person name="Grossman A.R."/>
        </authorList>
    </citation>
    <scope>NUCLEOTIDE SEQUENCE [LARGE SCALE GENOMIC DNA]</scope>
    <source>
        <strain evidence="3">CC-503</strain>
    </source>
</reference>
<dbReference type="GeneID" id="66052014"/>
<dbReference type="RefSeq" id="XP_042928359.1">
    <property type="nucleotide sequence ID" value="XM_043058445.1"/>
</dbReference>
<dbReference type="OrthoDB" id="10421583at2759"/>
<sequence length="149" mass="17239">MPFTKEKRQEPEQKPETKKRRLEPETNAKWFELAKGKDPAIRLYTLSPQGGDAWSKKWAGRLEEELQKLYMPTSRKERRALHSKYGTNMEKKTSPGVVGVTVLLPKFFKLYPDVKFEFKQGRLAGTYYGHTAEDGKSCYLSTDKPKPKP</sequence>
<dbReference type="InParanoid" id="A0A2K3E5Y8"/>
<dbReference type="AlphaFoldDB" id="A0A2K3E5Y8"/>
<proteinExistence type="predicted"/>
<dbReference type="KEGG" id="cre:CHLRE_01g019400v5"/>
<name>A0A2K3E5Y8_CHLRE</name>
<dbReference type="PaxDb" id="3055-EDP09236"/>
<protein>
    <submittedName>
        <fullName evidence="2">Uncharacterized protein</fullName>
    </submittedName>
</protein>